<sequence>MITLALRSLRARWSAALASVLAVLVGSALGAAALVIGQSADQAAAQGTLSSWRFRQADLLVRLPSDATTTSGLALPLPERPRLSQEQLDRLRGVPGVREVTGENPFPAYVTGDSLVGSAGTRSWGHPWTTATAEPFTLSAGRAPSAATDVVVGRSSGRQVGDEVVVTTAQGPRGFTVSGVGDWPGSTYEHALFFTPAMADQLGGAPVLALLRLDPGTVLQSVVDGVRAALPGAVVHSGSDKGRALVLDRSQAELSSGTGTFIGTIAASALVIAVFVISSTLSVSVLHRRRELALLRSVGASTGRVRLLVLGEAGVIGVLAGAFGGLAGIGVAELAIRFFAAQGLMPATTALVVGPMPFLVGGGVAVLAAVLAGVLPAWRASRTAPGEALRTAEVPPAPPRRGRVPWGVLNLVVAALFLGSGVVSGSVGGTTASQTAPVLVVLAAPFLLLAAVLLGRYLLGGLLTLLGPLLRRCFGGFVGEREIRGDLDRAVGVSTPVALMVGFACLMLFQDVATFQAKARNYDARLTADVVVGGTEQLGLPGSVAEAVAGVPGVRAATGTVATNVLPLEGGRPSSIVDSMGVEPGAVPAVFDLPARSGSWQAFDEDSIAVSENVAKDHGWQAGQEVGFLLADGTPVRAEVAVVYQSGSVTFAATMLPQSVVRPHLLEPLDGGVYVSLAPGADRAAVVAGLEALRVQYPALRVLSREEHLADVARQSSGDNWIMYLVVVLIAGYAGLAAVNVLIGSAMARRHRFALLRLAGARTSDVVSSVVTEVGVTVLSGILTGTAVAAVVLVGYGYVFTGELWLPIPLGEYLVICGAAVLVGLVGGVLPARLALRTKALDLCL</sequence>
<dbReference type="InterPro" id="IPR003838">
    <property type="entry name" value="ABC3_permease_C"/>
</dbReference>
<feature type="transmembrane region" description="Helical" evidence="7">
    <location>
        <begin position="408"/>
        <end position="427"/>
    </location>
</feature>
<comment type="subcellular location">
    <subcellularLocation>
        <location evidence="1">Cell membrane</location>
        <topology evidence="1">Multi-pass membrane protein</topology>
    </subcellularLocation>
</comment>
<keyword evidence="5 7" id="KW-0472">Membrane</keyword>
<protein>
    <submittedName>
        <fullName evidence="9">ABC transport system permease protein</fullName>
    </submittedName>
</protein>
<dbReference type="Proteomes" id="UP001519363">
    <property type="component" value="Unassembled WGS sequence"/>
</dbReference>
<dbReference type="InterPro" id="IPR050250">
    <property type="entry name" value="Macrolide_Exporter_MacB"/>
</dbReference>
<comment type="similarity">
    <text evidence="6">Belongs to the ABC-4 integral membrane protein family.</text>
</comment>
<dbReference type="PANTHER" id="PTHR30572">
    <property type="entry name" value="MEMBRANE COMPONENT OF TRANSPORTER-RELATED"/>
    <property type="match status" value="1"/>
</dbReference>
<dbReference type="EMBL" id="JAGIOO010000001">
    <property type="protein sequence ID" value="MBP2478451.1"/>
    <property type="molecule type" value="Genomic_DNA"/>
</dbReference>
<evidence type="ECO:0000256" key="3">
    <source>
        <dbReference type="ARBA" id="ARBA00022692"/>
    </source>
</evidence>
<evidence type="ECO:0000256" key="5">
    <source>
        <dbReference type="ARBA" id="ARBA00023136"/>
    </source>
</evidence>
<feature type="transmembrane region" description="Helical" evidence="7">
    <location>
        <begin position="490"/>
        <end position="509"/>
    </location>
</feature>
<feature type="transmembrane region" description="Helical" evidence="7">
    <location>
        <begin position="261"/>
        <end position="286"/>
    </location>
</feature>
<comment type="caution">
    <text evidence="9">The sequence shown here is derived from an EMBL/GenBank/DDBJ whole genome shotgun (WGS) entry which is preliminary data.</text>
</comment>
<feature type="transmembrane region" description="Helical" evidence="7">
    <location>
        <begin position="813"/>
        <end position="836"/>
    </location>
</feature>
<evidence type="ECO:0000256" key="6">
    <source>
        <dbReference type="ARBA" id="ARBA00038076"/>
    </source>
</evidence>
<evidence type="ECO:0000259" key="8">
    <source>
        <dbReference type="Pfam" id="PF02687"/>
    </source>
</evidence>
<dbReference type="Pfam" id="PF02687">
    <property type="entry name" value="FtsX"/>
    <property type="match status" value="2"/>
</dbReference>
<feature type="transmembrane region" description="Helical" evidence="7">
    <location>
        <begin position="778"/>
        <end position="801"/>
    </location>
</feature>
<evidence type="ECO:0000256" key="7">
    <source>
        <dbReference type="SAM" id="Phobius"/>
    </source>
</evidence>
<organism evidence="9 10">
    <name type="scientific">Crossiella equi</name>
    <dbReference type="NCBI Taxonomy" id="130796"/>
    <lineage>
        <taxon>Bacteria</taxon>
        <taxon>Bacillati</taxon>
        <taxon>Actinomycetota</taxon>
        <taxon>Actinomycetes</taxon>
        <taxon>Pseudonocardiales</taxon>
        <taxon>Pseudonocardiaceae</taxon>
        <taxon>Crossiella</taxon>
    </lineage>
</organism>
<feature type="domain" description="ABC3 transporter permease C-terminal" evidence="8">
    <location>
        <begin position="264"/>
        <end position="385"/>
    </location>
</feature>
<name>A0ABS5APF8_9PSEU</name>
<keyword evidence="2" id="KW-1003">Cell membrane</keyword>
<evidence type="ECO:0000256" key="1">
    <source>
        <dbReference type="ARBA" id="ARBA00004651"/>
    </source>
</evidence>
<gene>
    <name evidence="9" type="ORF">JOF53_007323</name>
</gene>
<feature type="transmembrane region" description="Helical" evidence="7">
    <location>
        <begin position="356"/>
        <end position="378"/>
    </location>
</feature>
<evidence type="ECO:0000256" key="2">
    <source>
        <dbReference type="ARBA" id="ARBA00022475"/>
    </source>
</evidence>
<feature type="transmembrane region" description="Helical" evidence="7">
    <location>
        <begin position="439"/>
        <end position="470"/>
    </location>
</feature>
<dbReference type="PANTHER" id="PTHR30572:SF4">
    <property type="entry name" value="ABC TRANSPORTER PERMEASE YTRF"/>
    <property type="match status" value="1"/>
</dbReference>
<keyword evidence="10" id="KW-1185">Reference proteome</keyword>
<feature type="transmembrane region" description="Helical" evidence="7">
    <location>
        <begin position="721"/>
        <end position="743"/>
    </location>
</feature>
<evidence type="ECO:0000313" key="9">
    <source>
        <dbReference type="EMBL" id="MBP2478451.1"/>
    </source>
</evidence>
<evidence type="ECO:0000313" key="10">
    <source>
        <dbReference type="Proteomes" id="UP001519363"/>
    </source>
</evidence>
<reference evidence="9 10" key="1">
    <citation type="submission" date="2021-03" db="EMBL/GenBank/DDBJ databases">
        <title>Sequencing the genomes of 1000 actinobacteria strains.</title>
        <authorList>
            <person name="Klenk H.-P."/>
        </authorList>
    </citation>
    <scope>NUCLEOTIDE SEQUENCE [LARGE SCALE GENOMIC DNA]</scope>
    <source>
        <strain evidence="9 10">DSM 44580</strain>
    </source>
</reference>
<accession>A0ABS5APF8</accession>
<keyword evidence="3 7" id="KW-0812">Transmembrane</keyword>
<evidence type="ECO:0000256" key="4">
    <source>
        <dbReference type="ARBA" id="ARBA00022989"/>
    </source>
</evidence>
<feature type="domain" description="ABC3 transporter permease C-terminal" evidence="8">
    <location>
        <begin position="725"/>
        <end position="838"/>
    </location>
</feature>
<proteinExistence type="inferred from homology"/>
<feature type="transmembrane region" description="Helical" evidence="7">
    <location>
        <begin position="307"/>
        <end position="336"/>
    </location>
</feature>
<keyword evidence="4 7" id="KW-1133">Transmembrane helix</keyword>
<dbReference type="RefSeq" id="WP_086782545.1">
    <property type="nucleotide sequence ID" value="NZ_JAGIOO010000001.1"/>
</dbReference>